<evidence type="ECO:0000313" key="3">
    <source>
        <dbReference type="EMBL" id="CEN52608.1"/>
    </source>
</evidence>
<dbReference type="InterPro" id="IPR052548">
    <property type="entry name" value="Type_VII_TA_antitoxin"/>
</dbReference>
<dbReference type="Proteomes" id="UP000038200">
    <property type="component" value="Unassembled WGS sequence"/>
</dbReference>
<dbReference type="RefSeq" id="WP_042007307.1">
    <property type="nucleotide sequence ID" value="NZ_CDOH01000181.1"/>
</dbReference>
<evidence type="ECO:0000313" key="2">
    <source>
        <dbReference type="EMBL" id="CEN45857.1"/>
    </source>
</evidence>
<protein>
    <recommendedName>
        <fullName evidence="1">Polymerase beta nucleotidyltransferase domain-containing protein</fullName>
    </recommendedName>
</protein>
<dbReference type="Pfam" id="PF18765">
    <property type="entry name" value="Polbeta"/>
    <property type="match status" value="1"/>
</dbReference>
<keyword evidence="5" id="KW-1185">Reference proteome</keyword>
<dbReference type="SUPFAM" id="SSF81301">
    <property type="entry name" value="Nucleotidyltransferase"/>
    <property type="match status" value="1"/>
</dbReference>
<dbReference type="Gene3D" id="3.30.460.10">
    <property type="entry name" value="Beta Polymerase, domain 2"/>
    <property type="match status" value="1"/>
</dbReference>
<dbReference type="Proteomes" id="UP000045051">
    <property type="component" value="Unassembled WGS sequence"/>
</dbReference>
<evidence type="ECO:0000259" key="1">
    <source>
        <dbReference type="Pfam" id="PF18765"/>
    </source>
</evidence>
<dbReference type="AlphaFoldDB" id="A0A0B7I714"/>
<dbReference type="PANTHER" id="PTHR33933:SF1">
    <property type="entry name" value="PROTEIN ADENYLYLTRANSFERASE MNTA-RELATED"/>
    <property type="match status" value="1"/>
</dbReference>
<dbReference type="STRING" id="1848903.CCAND38_30025"/>
<dbReference type="CDD" id="cd05403">
    <property type="entry name" value="NT_KNTase_like"/>
    <property type="match status" value="1"/>
</dbReference>
<evidence type="ECO:0000313" key="5">
    <source>
        <dbReference type="Proteomes" id="UP000045051"/>
    </source>
</evidence>
<proteinExistence type="predicted"/>
<dbReference type="EMBL" id="CDOI01000140">
    <property type="protein sequence ID" value="CEN45857.1"/>
    <property type="molecule type" value="Genomic_DNA"/>
</dbReference>
<sequence length="105" mass="12081">MKTKQFGLEAAVLTSLQNIFEKFENIEKVIVYGSRAKGNFRYNSDIDLSIIGEISYDDLLKIELLIDELLLPYKVDLSVFNNINNSELKAHIERVGIVLYKKNNK</sequence>
<dbReference type="InterPro" id="IPR043519">
    <property type="entry name" value="NT_sf"/>
</dbReference>
<evidence type="ECO:0000313" key="4">
    <source>
        <dbReference type="Proteomes" id="UP000038200"/>
    </source>
</evidence>
<dbReference type="EMBL" id="CDOL01000190">
    <property type="protein sequence ID" value="CEN52608.1"/>
    <property type="molecule type" value="Genomic_DNA"/>
</dbReference>
<dbReference type="InterPro" id="IPR041633">
    <property type="entry name" value="Polbeta"/>
</dbReference>
<gene>
    <name evidence="2" type="ORF">CCAND38_30025</name>
    <name evidence="3" type="ORF">CCAND93_270011</name>
</gene>
<name>A0A0B7I714_9FLAO</name>
<dbReference type="OrthoDB" id="9803106at2"/>
<accession>A0A0B7I714</accession>
<feature type="domain" description="Polymerase beta nucleotidyltransferase" evidence="1">
    <location>
        <begin position="16"/>
        <end position="104"/>
    </location>
</feature>
<reference evidence="4 5" key="1">
    <citation type="submission" date="2015-01" db="EMBL/GenBank/DDBJ databases">
        <authorList>
            <person name="MANFREDI Pablo"/>
        </authorList>
    </citation>
    <scope>NUCLEOTIDE SEQUENCE [LARGE SCALE GENOMIC DNA]</scope>
    <source>
        <strain evidence="2 5">CcD38</strain>
        <strain evidence="3 4">CcD93</strain>
    </source>
</reference>
<dbReference type="PANTHER" id="PTHR33933">
    <property type="entry name" value="NUCLEOTIDYLTRANSFERASE"/>
    <property type="match status" value="1"/>
</dbReference>
<organism evidence="2 5">
    <name type="scientific">Capnocytophaga canis</name>
    <dbReference type="NCBI Taxonomy" id="1848903"/>
    <lineage>
        <taxon>Bacteria</taxon>
        <taxon>Pseudomonadati</taxon>
        <taxon>Bacteroidota</taxon>
        <taxon>Flavobacteriia</taxon>
        <taxon>Flavobacteriales</taxon>
        <taxon>Flavobacteriaceae</taxon>
        <taxon>Capnocytophaga</taxon>
    </lineage>
</organism>